<protein>
    <submittedName>
        <fullName evidence="1">DUF1194 domain-containing protein</fullName>
    </submittedName>
</protein>
<comment type="caution">
    <text evidence="1">The sequence shown here is derived from an EMBL/GenBank/DDBJ whole genome shotgun (WGS) entry which is preliminary data.</text>
</comment>
<gene>
    <name evidence="1" type="ORF">K1J50_07040</name>
</gene>
<dbReference type="InterPro" id="IPR036465">
    <property type="entry name" value="vWFA_dom_sf"/>
</dbReference>
<dbReference type="SUPFAM" id="SSF53300">
    <property type="entry name" value="vWA-like"/>
    <property type="match status" value="1"/>
</dbReference>
<evidence type="ECO:0000313" key="2">
    <source>
        <dbReference type="Proteomes" id="UP001519924"/>
    </source>
</evidence>
<reference evidence="1 2" key="1">
    <citation type="submission" date="2021-08" db="EMBL/GenBank/DDBJ databases">
        <title>Caldovatus sediminis gen. nov., sp. nov., a moderately thermophilic bacterium isolated from a hot spring.</title>
        <authorList>
            <person name="Hu C.-J."/>
            <person name="Li W.-J."/>
            <person name="Xian W.-D."/>
        </authorList>
    </citation>
    <scope>NUCLEOTIDE SEQUENCE [LARGE SCALE GENOMIC DNA]</scope>
    <source>
        <strain evidence="1 2">SYSU G05006</strain>
    </source>
</reference>
<sequence length="238" mass="24320">MLRRRAALLLPGAAALGAAAEAAAVDLLLVLALDASGSMDADEFRLQREGCAEALTHPATLAAVASRPRGAIAVAVVEWGSPGAPATVLGWRRVADAASAGALARELLAAPRSAQSYNAIGDAIAHAAALIAAAPFRAEERVIDVSGDGPDLRSLRPAPEARDAAVAAGITVNALAIELAPVTRLGLPLRVHYEREVIGGPGAFVMAIGDRRDFARALRAKLVREIAGGRAGADRAQT</sequence>
<name>A0ABS7F153_9PROT</name>
<evidence type="ECO:0000313" key="1">
    <source>
        <dbReference type="EMBL" id="MBW8269243.1"/>
    </source>
</evidence>
<proteinExistence type="predicted"/>
<dbReference type="RefSeq" id="WP_220117001.1">
    <property type="nucleotide sequence ID" value="NZ_JAHZUY010000012.1"/>
</dbReference>
<dbReference type="EMBL" id="JAHZUY010000012">
    <property type="protein sequence ID" value="MBW8269243.1"/>
    <property type="molecule type" value="Genomic_DNA"/>
</dbReference>
<dbReference type="Proteomes" id="UP001519924">
    <property type="component" value="Unassembled WGS sequence"/>
</dbReference>
<dbReference type="Pfam" id="PF06707">
    <property type="entry name" value="DUF1194"/>
    <property type="match status" value="1"/>
</dbReference>
<keyword evidence="2" id="KW-1185">Reference proteome</keyword>
<accession>A0ABS7F153</accession>
<dbReference type="InterPro" id="IPR010607">
    <property type="entry name" value="DUF1194"/>
</dbReference>
<organism evidence="1 2">
    <name type="scientific">Caldovatus aquaticus</name>
    <dbReference type="NCBI Taxonomy" id="2865671"/>
    <lineage>
        <taxon>Bacteria</taxon>
        <taxon>Pseudomonadati</taxon>
        <taxon>Pseudomonadota</taxon>
        <taxon>Alphaproteobacteria</taxon>
        <taxon>Acetobacterales</taxon>
        <taxon>Roseomonadaceae</taxon>
        <taxon>Caldovatus</taxon>
    </lineage>
</organism>
<dbReference type="Gene3D" id="3.40.50.410">
    <property type="entry name" value="von Willebrand factor, type A domain"/>
    <property type="match status" value="1"/>
</dbReference>